<proteinExistence type="predicted"/>
<evidence type="ECO:0000256" key="4">
    <source>
        <dbReference type="ARBA" id="ARBA00022692"/>
    </source>
</evidence>
<dbReference type="InterPro" id="IPR036640">
    <property type="entry name" value="ABC1_TM_sf"/>
</dbReference>
<name>A0A1B1YBK8_THEST</name>
<dbReference type="Gene3D" id="1.20.1560.10">
    <property type="entry name" value="ABC transporter type 1, transmembrane domain"/>
    <property type="match status" value="1"/>
</dbReference>
<evidence type="ECO:0000256" key="2">
    <source>
        <dbReference type="ARBA" id="ARBA00022448"/>
    </source>
</evidence>
<feature type="domain" description="ABC transmembrane type-1" evidence="11">
    <location>
        <begin position="17"/>
        <end position="299"/>
    </location>
</feature>
<dbReference type="FunFam" id="3.40.50.300:FF:000221">
    <property type="entry name" value="Multidrug ABC transporter ATP-binding protein"/>
    <property type="match status" value="1"/>
</dbReference>
<reference evidence="12 13" key="1">
    <citation type="submission" date="2016-02" db="EMBL/GenBank/DDBJ databases">
        <title>Comparison of Clostridium stercorarium subspecies using comparative genomics and transcriptomics.</title>
        <authorList>
            <person name="Schellenberg J."/>
            <person name="Thallinger G."/>
            <person name="Levin D.B."/>
            <person name="Zhang X."/>
            <person name="Alvare G."/>
            <person name="Fristensky B."/>
            <person name="Sparling R."/>
        </authorList>
    </citation>
    <scope>NUCLEOTIDE SEQUENCE [LARGE SCALE GENOMIC DNA]</scope>
    <source>
        <strain evidence="12 13">DSM 2910</strain>
    </source>
</reference>
<evidence type="ECO:0000256" key="8">
    <source>
        <dbReference type="ARBA" id="ARBA00023136"/>
    </source>
</evidence>
<evidence type="ECO:0000256" key="3">
    <source>
        <dbReference type="ARBA" id="ARBA00022475"/>
    </source>
</evidence>
<dbReference type="SMART" id="SM00382">
    <property type="entry name" value="AAA"/>
    <property type="match status" value="1"/>
</dbReference>
<dbReference type="InterPro" id="IPR003439">
    <property type="entry name" value="ABC_transporter-like_ATP-bd"/>
</dbReference>
<organism evidence="12 13">
    <name type="scientific">Thermoclostridium stercorarium subsp. thermolacticum DSM 2910</name>
    <dbReference type="NCBI Taxonomy" id="1121336"/>
    <lineage>
        <taxon>Bacteria</taxon>
        <taxon>Bacillati</taxon>
        <taxon>Bacillota</taxon>
        <taxon>Clostridia</taxon>
        <taxon>Eubacteriales</taxon>
        <taxon>Oscillospiraceae</taxon>
        <taxon>Thermoclostridium</taxon>
    </lineage>
</organism>
<dbReference type="InterPro" id="IPR027417">
    <property type="entry name" value="P-loop_NTPase"/>
</dbReference>
<dbReference type="EMBL" id="CP014672">
    <property type="protein sequence ID" value="ANW98155.1"/>
    <property type="molecule type" value="Genomic_DNA"/>
</dbReference>
<protein>
    <submittedName>
        <fullName evidence="12">Multidrug export ATP-binding/permease</fullName>
    </submittedName>
</protein>
<comment type="subcellular location">
    <subcellularLocation>
        <location evidence="1">Cell membrane</location>
        <topology evidence="1">Multi-pass membrane protein</topology>
    </subcellularLocation>
</comment>
<evidence type="ECO:0000256" key="6">
    <source>
        <dbReference type="ARBA" id="ARBA00022840"/>
    </source>
</evidence>
<keyword evidence="3" id="KW-1003">Cell membrane</keyword>
<keyword evidence="4 9" id="KW-0812">Transmembrane</keyword>
<dbReference type="RefSeq" id="WP_015358433.1">
    <property type="nucleotide sequence ID" value="NZ_CP014672.1"/>
</dbReference>
<dbReference type="InterPro" id="IPR011527">
    <property type="entry name" value="ABC1_TM_dom"/>
</dbReference>
<evidence type="ECO:0000313" key="13">
    <source>
        <dbReference type="Proteomes" id="UP000092971"/>
    </source>
</evidence>
<keyword evidence="6 12" id="KW-0067">ATP-binding</keyword>
<dbReference type="PANTHER" id="PTHR43394">
    <property type="entry name" value="ATP-DEPENDENT PERMEASE MDL1, MITOCHONDRIAL"/>
    <property type="match status" value="1"/>
</dbReference>
<gene>
    <name evidence="12" type="ORF">CSTERTH_03410</name>
</gene>
<keyword evidence="2" id="KW-0813">Transport</keyword>
<dbReference type="GO" id="GO:0015421">
    <property type="term" value="F:ABC-type oligopeptide transporter activity"/>
    <property type="evidence" value="ECO:0007669"/>
    <property type="project" value="TreeGrafter"/>
</dbReference>
<dbReference type="InterPro" id="IPR039421">
    <property type="entry name" value="Type_1_exporter"/>
</dbReference>
<feature type="transmembrane region" description="Helical" evidence="9">
    <location>
        <begin position="56"/>
        <end position="79"/>
    </location>
</feature>
<dbReference type="GO" id="GO:0005524">
    <property type="term" value="F:ATP binding"/>
    <property type="evidence" value="ECO:0007669"/>
    <property type="project" value="UniProtKB-KW"/>
</dbReference>
<feature type="transmembrane region" description="Helical" evidence="9">
    <location>
        <begin position="154"/>
        <end position="170"/>
    </location>
</feature>
<keyword evidence="8 9" id="KW-0472">Membrane</keyword>
<feature type="transmembrane region" description="Helical" evidence="9">
    <location>
        <begin position="12"/>
        <end position="36"/>
    </location>
</feature>
<dbReference type="PROSITE" id="PS50893">
    <property type="entry name" value="ABC_TRANSPORTER_2"/>
    <property type="match status" value="1"/>
</dbReference>
<dbReference type="InterPro" id="IPR003593">
    <property type="entry name" value="AAA+_ATPase"/>
</dbReference>
<accession>A0A1B1YBK8</accession>
<dbReference type="GO" id="GO:0016887">
    <property type="term" value="F:ATP hydrolysis activity"/>
    <property type="evidence" value="ECO:0007669"/>
    <property type="project" value="InterPro"/>
</dbReference>
<dbReference type="InterPro" id="IPR017871">
    <property type="entry name" value="ABC_transporter-like_CS"/>
</dbReference>
<sequence length="582" mass="67714">MFKFIFKIIKSKGIYFFTSLLLLLVTNISSLLLISMQKVLIDNVFVNFSTALFVKTLIIIILLTLINIFLYSLNPYIMLKHQMMSRISLCSEIINKIYSLPLDVFMRKKTADFTNYILRDAAICTHFVSFILPQFINVVILFIVYTVYLIHIDYKIILFVVIGSIAIIILERKTGGLVRDNRKIIMENENKIMAFFDEALTHTRQVIAFHREKWEAGVFNKIFKNYFDSCLKQIKITSNITLLKEWCKWFPQVIILAIIGYNAIFKEMSVGTMIIAYELSSNAMDYILSIFNYVIELQNGKPYLVNIKTLLNEKEIKYGQEGFPHEYKVVELKKINFSYNSDKLILKDISMKFCKNEIIAIVGKSGSGKSTIGRLLSRKYEPDCGDILIDGIPVKKIKLTEWNKHIKLVNEDSFIFADTIKNNILLGRRDITDEQLHNICMMVELHDYIMRLPHQYDELLGEQGVTLSGGQKSRLLIARALVNNPDILILDETFSSLDAETEYMIYSNIRWYRADKITIIVTHRLSSITNADRIYVIDNGEIVEAGTHEELINKKSLYYELYNFDKREKPYGFESRFRHQKV</sequence>
<evidence type="ECO:0000313" key="12">
    <source>
        <dbReference type="EMBL" id="ANW98155.1"/>
    </source>
</evidence>
<feature type="domain" description="ABC transporter" evidence="10">
    <location>
        <begin position="330"/>
        <end position="564"/>
    </location>
</feature>
<evidence type="ECO:0000256" key="9">
    <source>
        <dbReference type="SAM" id="Phobius"/>
    </source>
</evidence>
<feature type="transmembrane region" description="Helical" evidence="9">
    <location>
        <begin position="127"/>
        <end position="148"/>
    </location>
</feature>
<dbReference type="OrthoDB" id="9770415at2"/>
<keyword evidence="5" id="KW-0547">Nucleotide-binding</keyword>
<dbReference type="Pfam" id="PF00005">
    <property type="entry name" value="ABC_tran"/>
    <property type="match status" value="1"/>
</dbReference>
<dbReference type="Proteomes" id="UP000092971">
    <property type="component" value="Chromosome"/>
</dbReference>
<keyword evidence="7 9" id="KW-1133">Transmembrane helix</keyword>
<evidence type="ECO:0000259" key="11">
    <source>
        <dbReference type="PROSITE" id="PS50929"/>
    </source>
</evidence>
<dbReference type="SUPFAM" id="SSF52540">
    <property type="entry name" value="P-loop containing nucleoside triphosphate hydrolases"/>
    <property type="match status" value="1"/>
</dbReference>
<dbReference type="GO" id="GO:0005886">
    <property type="term" value="C:plasma membrane"/>
    <property type="evidence" value="ECO:0007669"/>
    <property type="project" value="UniProtKB-SubCell"/>
</dbReference>
<dbReference type="SUPFAM" id="SSF90123">
    <property type="entry name" value="ABC transporter transmembrane region"/>
    <property type="match status" value="1"/>
</dbReference>
<dbReference type="AlphaFoldDB" id="A0A1B1YBK8"/>
<dbReference type="Pfam" id="PF00664">
    <property type="entry name" value="ABC_membrane"/>
    <property type="match status" value="1"/>
</dbReference>
<evidence type="ECO:0000256" key="7">
    <source>
        <dbReference type="ARBA" id="ARBA00022989"/>
    </source>
</evidence>
<evidence type="ECO:0000256" key="5">
    <source>
        <dbReference type="ARBA" id="ARBA00022741"/>
    </source>
</evidence>
<dbReference type="PANTHER" id="PTHR43394:SF1">
    <property type="entry name" value="ATP-BINDING CASSETTE SUB-FAMILY B MEMBER 10, MITOCHONDRIAL"/>
    <property type="match status" value="1"/>
</dbReference>
<dbReference type="PROSITE" id="PS50929">
    <property type="entry name" value="ABC_TM1F"/>
    <property type="match status" value="1"/>
</dbReference>
<dbReference type="PROSITE" id="PS00211">
    <property type="entry name" value="ABC_TRANSPORTER_1"/>
    <property type="match status" value="1"/>
</dbReference>
<dbReference type="Gene3D" id="3.40.50.300">
    <property type="entry name" value="P-loop containing nucleotide triphosphate hydrolases"/>
    <property type="match status" value="1"/>
</dbReference>
<evidence type="ECO:0000259" key="10">
    <source>
        <dbReference type="PROSITE" id="PS50893"/>
    </source>
</evidence>
<evidence type="ECO:0000256" key="1">
    <source>
        <dbReference type="ARBA" id="ARBA00004651"/>
    </source>
</evidence>